<keyword evidence="5" id="KW-0560">Oxidoreductase</keyword>
<sequence length="197" mass="21214">MVALFRILVGSATASAVGRVRLPRGAHAAFMSGSAPLPTDEPGWRAVLSPDQFRVLREKGTEPPGFSENRPGQLEYELKKTTGSKYPQEGVYACTGCGTPLYYARSKFNSGCGWPAFFAGVPGAIKEVPDADGRRIEIVCNNCGGHLGHVFKNEGFPTPTNERHCVNGISIRYDPAGEQPEDMPSVLPALRPRGVPE</sequence>
<keyword evidence="9" id="KW-1185">Reference proteome</keyword>
<evidence type="ECO:0000256" key="1">
    <source>
        <dbReference type="ARBA" id="ARBA00001947"/>
    </source>
</evidence>
<comment type="similarity">
    <text evidence="2">Belongs to the MsrB Met sulfoxide reductase family.</text>
</comment>
<comment type="caution">
    <text evidence="8">The sequence shown here is derived from an EMBL/GenBank/DDBJ whole genome shotgun (WGS) entry which is preliminary data.</text>
</comment>
<dbReference type="GO" id="GO:0006979">
    <property type="term" value="P:response to oxidative stress"/>
    <property type="evidence" value="ECO:0007669"/>
    <property type="project" value="InterPro"/>
</dbReference>
<feature type="region of interest" description="Disordered" evidence="6">
    <location>
        <begin position="176"/>
        <end position="197"/>
    </location>
</feature>
<dbReference type="AlphaFoldDB" id="A0A8J5X864"/>
<dbReference type="EMBL" id="JAGTXO010000016">
    <property type="protein sequence ID" value="KAG8463376.1"/>
    <property type="molecule type" value="Genomic_DNA"/>
</dbReference>
<dbReference type="GO" id="GO:0033743">
    <property type="term" value="F:peptide-methionine (R)-S-oxide reductase activity"/>
    <property type="evidence" value="ECO:0007669"/>
    <property type="project" value="InterPro"/>
</dbReference>
<evidence type="ECO:0000259" key="7">
    <source>
        <dbReference type="PROSITE" id="PS51790"/>
    </source>
</evidence>
<evidence type="ECO:0000256" key="5">
    <source>
        <dbReference type="ARBA" id="ARBA00023002"/>
    </source>
</evidence>
<dbReference type="PROSITE" id="PS51790">
    <property type="entry name" value="MSRB"/>
    <property type="match status" value="1"/>
</dbReference>
<dbReference type="GO" id="GO:0030091">
    <property type="term" value="P:protein repair"/>
    <property type="evidence" value="ECO:0007669"/>
    <property type="project" value="InterPro"/>
</dbReference>
<dbReference type="InterPro" id="IPR028427">
    <property type="entry name" value="Met_Sox_Rdtase_MsrB"/>
</dbReference>
<comment type="cofactor">
    <cofactor evidence="1">
        <name>Zn(2+)</name>
        <dbReference type="ChEBI" id="CHEBI:29105"/>
    </cofactor>
</comment>
<keyword evidence="4" id="KW-0862">Zinc</keyword>
<dbReference type="InterPro" id="IPR011057">
    <property type="entry name" value="Mss4-like_sf"/>
</dbReference>
<reference evidence="8" key="1">
    <citation type="submission" date="2021-05" db="EMBL/GenBank/DDBJ databases">
        <title>The genome of the haptophyte Pavlova lutheri (Diacronema luteri, Pavlovales) - a model for lipid biosynthesis in eukaryotic algae.</title>
        <authorList>
            <person name="Hulatt C.J."/>
            <person name="Posewitz M.C."/>
        </authorList>
    </citation>
    <scope>NUCLEOTIDE SEQUENCE</scope>
    <source>
        <strain evidence="8">NIVA-4/92</strain>
    </source>
</reference>
<evidence type="ECO:0000313" key="9">
    <source>
        <dbReference type="Proteomes" id="UP000751190"/>
    </source>
</evidence>
<evidence type="ECO:0000256" key="3">
    <source>
        <dbReference type="ARBA" id="ARBA00022723"/>
    </source>
</evidence>
<name>A0A8J5X864_DIALT</name>
<dbReference type="SUPFAM" id="SSF51316">
    <property type="entry name" value="Mss4-like"/>
    <property type="match status" value="1"/>
</dbReference>
<proteinExistence type="inferred from homology"/>
<accession>A0A8J5X864</accession>
<dbReference type="OMA" id="CERCGSH"/>
<protein>
    <recommendedName>
        <fullName evidence="7">MsrB domain-containing protein</fullName>
    </recommendedName>
</protein>
<evidence type="ECO:0000256" key="2">
    <source>
        <dbReference type="ARBA" id="ARBA00007174"/>
    </source>
</evidence>
<evidence type="ECO:0000256" key="6">
    <source>
        <dbReference type="SAM" id="MobiDB-lite"/>
    </source>
</evidence>
<dbReference type="PANTHER" id="PTHR46081">
    <property type="entry name" value="PEPTIDE METHIONINE SULFOXIDE REDUCTASE 2"/>
    <property type="match status" value="1"/>
</dbReference>
<feature type="domain" description="MsrB" evidence="7">
    <location>
        <begin position="41"/>
        <end position="176"/>
    </location>
</feature>
<organism evidence="8 9">
    <name type="scientific">Diacronema lutheri</name>
    <name type="common">Unicellular marine alga</name>
    <name type="synonym">Monochrysis lutheri</name>
    <dbReference type="NCBI Taxonomy" id="2081491"/>
    <lineage>
        <taxon>Eukaryota</taxon>
        <taxon>Haptista</taxon>
        <taxon>Haptophyta</taxon>
        <taxon>Pavlovophyceae</taxon>
        <taxon>Pavlovales</taxon>
        <taxon>Pavlovaceae</taxon>
        <taxon>Diacronema</taxon>
    </lineage>
</organism>
<dbReference type="Pfam" id="PF01641">
    <property type="entry name" value="SelR"/>
    <property type="match status" value="1"/>
</dbReference>
<evidence type="ECO:0000256" key="4">
    <source>
        <dbReference type="ARBA" id="ARBA00022833"/>
    </source>
</evidence>
<dbReference type="Proteomes" id="UP000751190">
    <property type="component" value="Unassembled WGS sequence"/>
</dbReference>
<evidence type="ECO:0000313" key="8">
    <source>
        <dbReference type="EMBL" id="KAG8463376.1"/>
    </source>
</evidence>
<dbReference type="GO" id="GO:0046872">
    <property type="term" value="F:metal ion binding"/>
    <property type="evidence" value="ECO:0007669"/>
    <property type="project" value="UniProtKB-KW"/>
</dbReference>
<gene>
    <name evidence="8" type="ORF">KFE25_004887</name>
</gene>
<dbReference type="OrthoDB" id="44061at2759"/>
<dbReference type="PANTHER" id="PTHR46081:SF8">
    <property type="entry name" value="PEPTIDE METHIONINE SULFOXIDE REDUCTASE 2"/>
    <property type="match status" value="1"/>
</dbReference>
<dbReference type="InterPro" id="IPR002579">
    <property type="entry name" value="Met_Sox_Rdtase_MsrB_dom"/>
</dbReference>
<keyword evidence="3" id="KW-0479">Metal-binding</keyword>
<dbReference type="Gene3D" id="2.170.150.20">
    <property type="entry name" value="Peptide methionine sulfoxide reductase"/>
    <property type="match status" value="1"/>
</dbReference>